<sequence>MQGSSAIPQASSEAKRFTQETFVFDCLSLFYVLDEPWAERCLQAGVNAVNVTFGTDQNWGDALRNFDVGLEKIAKSSHLALATNGAQIESARKQGRLAVIVGTQGSAMVDLDFHRLRTMARMGMRYFGLAYTGATLFADGCGERRDAGLTFAGEELIDAVNELDLILDLSHAGHRARAEGVVRARHPVCTHSNAYTVNANDRNTRDETARAIGQKGGVMGVCGLPRSVRAADPTLNDMLDHGEHWIRTVGVENVGLGLDFTEGYKAAKKLMPASVLWRTRRPDIFGSVDEFLTQDYPRGLSTILELANFTQGMFDRGYTREQTAAVLGGNWLRHFTSVNG</sequence>
<dbReference type="EMBL" id="SMAJ01000001">
    <property type="protein sequence ID" value="TCT10844.1"/>
    <property type="molecule type" value="Genomic_DNA"/>
</dbReference>
<proteinExistence type="predicted"/>
<accession>A0A4R3MB42</accession>
<dbReference type="Gene3D" id="3.20.20.140">
    <property type="entry name" value="Metal-dependent hydrolases"/>
    <property type="match status" value="1"/>
</dbReference>
<dbReference type="OrthoDB" id="9804920at2"/>
<dbReference type="PANTHER" id="PTHR10443">
    <property type="entry name" value="MICROSOMAL DIPEPTIDASE"/>
    <property type="match status" value="1"/>
</dbReference>
<dbReference type="PROSITE" id="PS51365">
    <property type="entry name" value="RENAL_DIPEPTIDASE_2"/>
    <property type="match status" value="1"/>
</dbReference>
<dbReference type="AlphaFoldDB" id="A0A4R3MB42"/>
<name>A0A4R3MB42_9BURK</name>
<dbReference type="RefSeq" id="WP_132579285.1">
    <property type="nucleotide sequence ID" value="NZ_SMAJ01000001.1"/>
</dbReference>
<reference evidence="1 2" key="1">
    <citation type="submission" date="2019-03" db="EMBL/GenBank/DDBJ databases">
        <title>Genomic Encyclopedia of Type Strains, Phase IV (KMG-IV): sequencing the most valuable type-strain genomes for metagenomic binning, comparative biology and taxonomic classification.</title>
        <authorList>
            <person name="Goeker M."/>
        </authorList>
    </citation>
    <scope>NUCLEOTIDE SEQUENCE [LARGE SCALE GENOMIC DNA]</scope>
    <source>
        <strain evidence="1 2">DSM 24591</strain>
    </source>
</reference>
<dbReference type="PANTHER" id="PTHR10443:SF12">
    <property type="entry name" value="DIPEPTIDASE"/>
    <property type="match status" value="1"/>
</dbReference>
<dbReference type="GO" id="GO:0006508">
    <property type="term" value="P:proteolysis"/>
    <property type="evidence" value="ECO:0007669"/>
    <property type="project" value="InterPro"/>
</dbReference>
<protein>
    <submittedName>
        <fullName evidence="1">Membrane dipeptidase</fullName>
    </submittedName>
</protein>
<dbReference type="Pfam" id="PF01244">
    <property type="entry name" value="Peptidase_M19"/>
    <property type="match status" value="1"/>
</dbReference>
<evidence type="ECO:0000313" key="1">
    <source>
        <dbReference type="EMBL" id="TCT10844.1"/>
    </source>
</evidence>
<gene>
    <name evidence="1" type="ORF">EDC26_10164</name>
</gene>
<dbReference type="Proteomes" id="UP000295525">
    <property type="component" value="Unassembled WGS sequence"/>
</dbReference>
<evidence type="ECO:0000313" key="2">
    <source>
        <dbReference type="Proteomes" id="UP000295525"/>
    </source>
</evidence>
<organism evidence="1 2">
    <name type="scientific">Paralcaligenes ureilyticus</name>
    <dbReference type="NCBI Taxonomy" id="627131"/>
    <lineage>
        <taxon>Bacteria</taxon>
        <taxon>Pseudomonadati</taxon>
        <taxon>Pseudomonadota</taxon>
        <taxon>Betaproteobacteria</taxon>
        <taxon>Burkholderiales</taxon>
        <taxon>Alcaligenaceae</taxon>
        <taxon>Paralcaligenes</taxon>
    </lineage>
</organism>
<dbReference type="SUPFAM" id="SSF51556">
    <property type="entry name" value="Metallo-dependent hydrolases"/>
    <property type="match status" value="1"/>
</dbReference>
<dbReference type="InterPro" id="IPR032466">
    <property type="entry name" value="Metal_Hydrolase"/>
</dbReference>
<comment type="caution">
    <text evidence="1">The sequence shown here is derived from an EMBL/GenBank/DDBJ whole genome shotgun (WGS) entry which is preliminary data.</text>
</comment>
<keyword evidence="2" id="KW-1185">Reference proteome</keyword>
<dbReference type="InterPro" id="IPR008257">
    <property type="entry name" value="Pept_M19"/>
</dbReference>
<dbReference type="GO" id="GO:0070573">
    <property type="term" value="F:metallodipeptidase activity"/>
    <property type="evidence" value="ECO:0007669"/>
    <property type="project" value="InterPro"/>
</dbReference>